<evidence type="ECO:0000256" key="1">
    <source>
        <dbReference type="SAM" id="Phobius"/>
    </source>
</evidence>
<dbReference type="Pfam" id="PF00563">
    <property type="entry name" value="EAL"/>
    <property type="match status" value="1"/>
</dbReference>
<dbReference type="SUPFAM" id="SSF141868">
    <property type="entry name" value="EAL domain-like"/>
    <property type="match status" value="1"/>
</dbReference>
<keyword evidence="1" id="KW-0812">Transmembrane</keyword>
<reference evidence="5" key="1">
    <citation type="journal article" date="2013" name="Extremophiles">
        <title>Proteinivorax tanatarense gen. nov., sp. nov., an anaerobic, haloalkaliphilic, proteolytic bacterium isolated from a decaying algal bloom, and proposal of Proteinivoraceae fam. nov.</title>
        <authorList>
            <person name="Kevbrin V."/>
            <person name="Boltyanskaya Y."/>
            <person name="Zhilina T."/>
            <person name="Kolganova T."/>
            <person name="Lavrentjeva E."/>
            <person name="Kuznetsov B."/>
        </authorList>
    </citation>
    <scope>NUCLEOTIDE SEQUENCE</scope>
    <source>
        <strain evidence="5">Z-910T</strain>
    </source>
</reference>
<dbReference type="AlphaFoldDB" id="A0AAU7VKZ8"/>
<gene>
    <name evidence="5" type="ORF">PRVXT_002795</name>
</gene>
<dbReference type="NCBIfam" id="TIGR00229">
    <property type="entry name" value="sensory_box"/>
    <property type="match status" value="1"/>
</dbReference>
<dbReference type="SUPFAM" id="SSF55073">
    <property type="entry name" value="Nucleotide cyclase"/>
    <property type="match status" value="1"/>
</dbReference>
<dbReference type="InterPro" id="IPR035919">
    <property type="entry name" value="EAL_sf"/>
</dbReference>
<feature type="domain" description="GGDEF" evidence="4">
    <location>
        <begin position="271"/>
        <end position="404"/>
    </location>
</feature>
<dbReference type="InterPro" id="IPR000160">
    <property type="entry name" value="GGDEF_dom"/>
</dbReference>
<dbReference type="SUPFAM" id="SSF55785">
    <property type="entry name" value="PYP-like sensor domain (PAS domain)"/>
    <property type="match status" value="1"/>
</dbReference>
<dbReference type="RefSeq" id="WP_350343486.1">
    <property type="nucleotide sequence ID" value="NZ_CP158367.1"/>
</dbReference>
<dbReference type="InterPro" id="IPR000014">
    <property type="entry name" value="PAS"/>
</dbReference>
<keyword evidence="1" id="KW-1133">Transmembrane helix</keyword>
<keyword evidence="1" id="KW-0472">Membrane</keyword>
<dbReference type="NCBIfam" id="TIGR00254">
    <property type="entry name" value="GGDEF"/>
    <property type="match status" value="1"/>
</dbReference>
<dbReference type="InterPro" id="IPR043128">
    <property type="entry name" value="Rev_trsase/Diguanyl_cyclase"/>
</dbReference>
<dbReference type="Gene3D" id="3.30.450.20">
    <property type="entry name" value="PAS domain"/>
    <property type="match status" value="1"/>
</dbReference>
<dbReference type="PROSITE" id="PS50887">
    <property type="entry name" value="GGDEF"/>
    <property type="match status" value="1"/>
</dbReference>
<name>A0AAU7VKZ8_9FIRM</name>
<dbReference type="PANTHER" id="PTHR44757:SF2">
    <property type="entry name" value="BIOFILM ARCHITECTURE MAINTENANCE PROTEIN MBAA"/>
    <property type="match status" value="1"/>
</dbReference>
<evidence type="ECO:0000259" key="4">
    <source>
        <dbReference type="PROSITE" id="PS50887"/>
    </source>
</evidence>
<dbReference type="SMART" id="SM00052">
    <property type="entry name" value="EAL"/>
    <property type="match status" value="1"/>
</dbReference>
<sequence length="665" mass="76518">MIKKLFNRNDGYYIQNPHKINPKFEALNISLVFLILGISWIIVTDFILHKIVKDYSAFYYLGEHRGIVFVVLTSTLVYFLVKRRVALYQDASQKAHVAFKEFHKTYQQLSEYQEEVKYQTDFTDNFFEQVQSIIIISDENGNLKKLNPFGEKILGYKQEELEGEKWINYIFPKKNRDSIVRVCKNLDRGREVNNFETQNIDKNGQKIDILWNANVIRGKDSQYVLIGTDLTFRKASEKKLKYMAYYDQLTGLPNRSKLKEIIDKISPKENLKLALLHIDIDNFKYINDSLGYSFGNQFLKKIASELESVIKAPNVLARLDGDEFAILLQDVKGKTEVISKARKIKDLIRKRWEMENYDFFVSVSMGGALYPDHCKSSEDMLRNAEIAMYFAKETGKDKGVFYTEETEEKNLNYVKLASQLQHAIEKEQFSLFYQPQLCLKSGKTTGVEALLRWIHPDEGFISPAKFIPLAEKTGQIYDIEKWVVESALNQKLIWKKQNIALDVSINLSSTTLNSDAKVKELGDLLTSYKESLDLSQITLEITETAVIANLDEVIARLNKMKALGVKIALDDFGTGYSSMTHLKNLPIDQIKLDRSFISRLEESPKDEVIIKSILYLAKNFSYGVVAEGIETTEQLDKLKSLECPKGQGYLFSKPLSVNQLEKFLD</sequence>
<dbReference type="CDD" id="cd01949">
    <property type="entry name" value="GGDEF"/>
    <property type="match status" value="1"/>
</dbReference>
<dbReference type="PANTHER" id="PTHR44757">
    <property type="entry name" value="DIGUANYLATE CYCLASE DGCP"/>
    <property type="match status" value="1"/>
</dbReference>
<feature type="domain" description="EAL" evidence="3">
    <location>
        <begin position="413"/>
        <end position="665"/>
    </location>
</feature>
<dbReference type="Gene3D" id="3.20.20.450">
    <property type="entry name" value="EAL domain"/>
    <property type="match status" value="1"/>
</dbReference>
<dbReference type="CDD" id="cd00130">
    <property type="entry name" value="PAS"/>
    <property type="match status" value="1"/>
</dbReference>
<dbReference type="CDD" id="cd01948">
    <property type="entry name" value="EAL"/>
    <property type="match status" value="1"/>
</dbReference>
<evidence type="ECO:0000259" key="2">
    <source>
        <dbReference type="PROSITE" id="PS50112"/>
    </source>
</evidence>
<feature type="transmembrane region" description="Helical" evidence="1">
    <location>
        <begin position="26"/>
        <end position="48"/>
    </location>
</feature>
<proteinExistence type="predicted"/>
<dbReference type="InterPro" id="IPR035965">
    <property type="entry name" value="PAS-like_dom_sf"/>
</dbReference>
<dbReference type="PROSITE" id="PS50112">
    <property type="entry name" value="PAS"/>
    <property type="match status" value="1"/>
</dbReference>
<accession>A0AAU7VKZ8</accession>
<dbReference type="Pfam" id="PF00990">
    <property type="entry name" value="GGDEF"/>
    <property type="match status" value="1"/>
</dbReference>
<feature type="domain" description="PAS" evidence="2">
    <location>
        <begin position="119"/>
        <end position="193"/>
    </location>
</feature>
<evidence type="ECO:0000313" key="5">
    <source>
        <dbReference type="EMBL" id="XBX74737.1"/>
    </source>
</evidence>
<dbReference type="Gene3D" id="3.30.70.270">
    <property type="match status" value="1"/>
</dbReference>
<dbReference type="InterPro" id="IPR029787">
    <property type="entry name" value="Nucleotide_cyclase"/>
</dbReference>
<dbReference type="InterPro" id="IPR052155">
    <property type="entry name" value="Biofilm_reg_signaling"/>
</dbReference>
<dbReference type="InterPro" id="IPR001633">
    <property type="entry name" value="EAL_dom"/>
</dbReference>
<dbReference type="PROSITE" id="PS50883">
    <property type="entry name" value="EAL"/>
    <property type="match status" value="1"/>
</dbReference>
<reference evidence="5" key="2">
    <citation type="submission" date="2024-06" db="EMBL/GenBank/DDBJ databases">
        <authorList>
            <person name="Petrova K.O."/>
            <person name="Toshchakov S.V."/>
            <person name="Boltjanskaja Y.V."/>
            <person name="Kevbrin V."/>
        </authorList>
    </citation>
    <scope>NUCLEOTIDE SEQUENCE</scope>
    <source>
        <strain evidence="5">Z-910T</strain>
    </source>
</reference>
<dbReference type="SMART" id="SM00267">
    <property type="entry name" value="GGDEF"/>
    <property type="match status" value="1"/>
</dbReference>
<dbReference type="Pfam" id="PF13426">
    <property type="entry name" value="PAS_9"/>
    <property type="match status" value="1"/>
</dbReference>
<protein>
    <submittedName>
        <fullName evidence="5">EAL domain-containing protein</fullName>
    </submittedName>
</protein>
<organism evidence="5">
    <name type="scientific">Proteinivorax tanatarense</name>
    <dbReference type="NCBI Taxonomy" id="1260629"/>
    <lineage>
        <taxon>Bacteria</taxon>
        <taxon>Bacillati</taxon>
        <taxon>Bacillota</taxon>
        <taxon>Clostridia</taxon>
        <taxon>Eubacteriales</taxon>
        <taxon>Proteinivoracaceae</taxon>
        <taxon>Proteinivorax</taxon>
    </lineage>
</organism>
<evidence type="ECO:0000259" key="3">
    <source>
        <dbReference type="PROSITE" id="PS50883"/>
    </source>
</evidence>
<dbReference type="EMBL" id="CP158367">
    <property type="protein sequence ID" value="XBX74737.1"/>
    <property type="molecule type" value="Genomic_DNA"/>
</dbReference>